<dbReference type="InterPro" id="IPR007577">
    <property type="entry name" value="GlycoTrfase_DXD_sugar-bd_CS"/>
</dbReference>
<name>A0AAE6TTK9_PARPN</name>
<dbReference type="KEGG" id="ppan:ESD82_11450"/>
<reference evidence="3 6" key="2">
    <citation type="submission" date="2019-01" db="EMBL/GenBank/DDBJ databases">
        <title>Complete Genome Sequence and Annotation of the Paracoccus pantotrophus type strain DSM 2944.</title>
        <authorList>
            <person name="Bockwoldt J.A."/>
            <person name="Zimmermann M."/>
            <person name="Tiso T."/>
            <person name="Blank L.M."/>
        </authorList>
    </citation>
    <scope>NUCLEOTIDE SEQUENCE [LARGE SCALE GENOMIC DNA]</scope>
    <source>
        <strain evidence="3 6">DSM 2944</strain>
    </source>
</reference>
<proteinExistence type="predicted"/>
<dbReference type="SUPFAM" id="SSF48452">
    <property type="entry name" value="TPR-like"/>
    <property type="match status" value="1"/>
</dbReference>
<organism evidence="3 6">
    <name type="scientific">Paracoccus pantotrophus</name>
    <name type="common">Thiosphaera pantotropha</name>
    <dbReference type="NCBI Taxonomy" id="82367"/>
    <lineage>
        <taxon>Bacteria</taxon>
        <taxon>Pseudomonadati</taxon>
        <taxon>Pseudomonadota</taxon>
        <taxon>Alphaproteobacteria</taxon>
        <taxon>Rhodobacterales</taxon>
        <taxon>Paracoccaceae</taxon>
        <taxon>Paracoccus</taxon>
    </lineage>
</organism>
<dbReference type="InterPro" id="IPR051012">
    <property type="entry name" value="CellSynth/LPSAsmb/PSIAsmb"/>
</dbReference>
<accession>A0AAE6TTK9</accession>
<dbReference type="AlphaFoldDB" id="A0AAE6TTK9"/>
<dbReference type="Gene3D" id="3.90.550.20">
    <property type="match status" value="1"/>
</dbReference>
<evidence type="ECO:0000313" key="5">
    <source>
        <dbReference type="Proteomes" id="UP000273626"/>
    </source>
</evidence>
<dbReference type="Pfam" id="PF13432">
    <property type="entry name" value="TPR_16"/>
    <property type="match status" value="1"/>
</dbReference>
<dbReference type="Pfam" id="PF04488">
    <property type="entry name" value="Gly_transf_sug"/>
    <property type="match status" value="1"/>
</dbReference>
<evidence type="ECO:0000256" key="2">
    <source>
        <dbReference type="ARBA" id="ARBA00022803"/>
    </source>
</evidence>
<dbReference type="InterPro" id="IPR011990">
    <property type="entry name" value="TPR-like_helical_dom_sf"/>
</dbReference>
<protein>
    <submittedName>
        <fullName evidence="3">Tetratricopeptide repeat protein</fullName>
    </submittedName>
</protein>
<evidence type="ECO:0000313" key="6">
    <source>
        <dbReference type="Proteomes" id="UP000326453"/>
    </source>
</evidence>
<keyword evidence="1" id="KW-0677">Repeat</keyword>
<dbReference type="Proteomes" id="UP000326453">
    <property type="component" value="Chromosome 1"/>
</dbReference>
<dbReference type="SMART" id="SM00028">
    <property type="entry name" value="TPR"/>
    <property type="match status" value="6"/>
</dbReference>
<evidence type="ECO:0000256" key="1">
    <source>
        <dbReference type="ARBA" id="ARBA00022737"/>
    </source>
</evidence>
<keyword evidence="5" id="KW-1185">Reference proteome</keyword>
<dbReference type="Proteomes" id="UP000273626">
    <property type="component" value="Unassembled WGS sequence"/>
</dbReference>
<evidence type="ECO:0000313" key="4">
    <source>
        <dbReference type="EMBL" id="RKS52785.1"/>
    </source>
</evidence>
<gene>
    <name evidence="4" type="ORF">BDE18_2121</name>
    <name evidence="3" type="ORF">ESD82_11450</name>
</gene>
<dbReference type="PANTHER" id="PTHR45586:SF1">
    <property type="entry name" value="LIPOPOLYSACCHARIDE ASSEMBLY PROTEIN B"/>
    <property type="match status" value="1"/>
</dbReference>
<dbReference type="SUPFAM" id="SSF53448">
    <property type="entry name" value="Nucleotide-diphospho-sugar transferases"/>
    <property type="match status" value="1"/>
</dbReference>
<dbReference type="EMBL" id="CP044426">
    <property type="protein sequence ID" value="QFG36811.1"/>
    <property type="molecule type" value="Genomic_DNA"/>
</dbReference>
<keyword evidence="2" id="KW-0802">TPR repeat</keyword>
<dbReference type="Gene3D" id="1.25.40.10">
    <property type="entry name" value="Tetratricopeptide repeat domain"/>
    <property type="match status" value="1"/>
</dbReference>
<dbReference type="InterPro" id="IPR029044">
    <property type="entry name" value="Nucleotide-diphossugar_trans"/>
</dbReference>
<reference evidence="4 5" key="1">
    <citation type="submission" date="2018-10" db="EMBL/GenBank/DDBJ databases">
        <title>Genomic Encyclopedia of Archaeal and Bacterial Type Strains, Phase II (KMG-II): from individual species to whole genera.</title>
        <authorList>
            <person name="Goeker M."/>
        </authorList>
    </citation>
    <scope>NUCLEOTIDE SEQUENCE [LARGE SCALE GENOMIC DNA]</scope>
    <source>
        <strain evidence="5">ATCC 35512 / DSM 2944 / CIP 106514 / LMD 82.5 / NBRC 102493 / NCCB 82005 / GB17</strain>
        <strain evidence="4">DSM 2944</strain>
    </source>
</reference>
<evidence type="ECO:0000313" key="3">
    <source>
        <dbReference type="EMBL" id="QFG36811.1"/>
    </source>
</evidence>
<dbReference type="InterPro" id="IPR019734">
    <property type="entry name" value="TPR_rpt"/>
</dbReference>
<dbReference type="PANTHER" id="PTHR45586">
    <property type="entry name" value="TPR REPEAT-CONTAINING PROTEIN PA4667"/>
    <property type="match status" value="1"/>
</dbReference>
<dbReference type="EMBL" id="RBLI01000001">
    <property type="protein sequence ID" value="RKS52785.1"/>
    <property type="molecule type" value="Genomic_DNA"/>
</dbReference>
<sequence>MLNDLDLIENETRIKPREVSSYVEKAALLRQQKGPEESLKVLIPLLPRHPDQIPLRYELSIASREAGNLQASLEHLDAILVKQPRHKWALLGRVKTLMQAGRQVEAFAAIDNALNILPENIDLLVRKGAMLRQFRGAREALDFLLPLLSHFPDNISLRREVSVAFQETGNLQASLEHIDAILARQPQHKWALLGRAKTLMQVGRQVEAIEAIDNALNILPENANLLVRKGALLRQLRDAGEALEFLTPLVSRYPDMIPLHHEISVALRETGDFQASQKHLDAILAKQPDHKWALLGKVRNLIQDGREDELMLVAEDLASRIRNSLPDQAGNITEAALGPIKEMPDKIAEYLLKEFSSASERCARALPVMLLWNAYEKAETLGLGYLYRGAIEGILSRNDLRAFNLVHIIKSVTKGGIREAERLVQRLSGLLGDSERPLFDMEMGGMTGKAKDALHGRPRDPHDRSVAEVLSISRLLQQSGRLHVAARYLGMARRKHPSDLTLFREHIVSLTKSGQMDIARRELEKVDQPSFSRSRAWTIAMAVCWYEMGCPARTMELLETLQESGKLKSHFEMRLRSLIRLGRLDAAVDLVKDNQSGQSANSNPHFFSTLAGLVAADCLLSRKHEKNVSLTTPPAILTIERWLSSTSSRVIPADSGSVRHEGVMQYWNKGTPPAYLREIMQTWQKAFCQHYQLFDQKAALKFLTRHLGKDWADALRNAASPAEESDYFRLCYLMIQGGIYADCDDWLVGDPYPLTRLGSNLVVYQEPGGVMGNNVIAAPPGHPAIVWAAVAAKKSLEERHNDSTWSKTGPGLLTRAVAQHIRRRRPGTNLNLVVEPRWKLGTFVQFHTPLPYKRSKSYWNSGGARRNFPVFMELVGR</sequence>